<evidence type="ECO:0000256" key="1">
    <source>
        <dbReference type="SAM" id="MobiDB-lite"/>
    </source>
</evidence>
<dbReference type="Proteomes" id="UP000824120">
    <property type="component" value="Chromosome 1"/>
</dbReference>
<feature type="region of interest" description="Disordered" evidence="1">
    <location>
        <begin position="398"/>
        <end position="421"/>
    </location>
</feature>
<protein>
    <submittedName>
        <fullName evidence="2">Uncharacterized protein</fullName>
    </submittedName>
</protein>
<evidence type="ECO:0000313" key="3">
    <source>
        <dbReference type="Proteomes" id="UP000824120"/>
    </source>
</evidence>
<dbReference type="EMBL" id="JACXVP010000001">
    <property type="protein sequence ID" value="KAG5631410.1"/>
    <property type="molecule type" value="Genomic_DNA"/>
</dbReference>
<keyword evidence="3" id="KW-1185">Reference proteome</keyword>
<comment type="caution">
    <text evidence="2">The sequence shown here is derived from an EMBL/GenBank/DDBJ whole genome shotgun (WGS) entry which is preliminary data.</text>
</comment>
<dbReference type="PANTHER" id="PTHR48434">
    <property type="entry name" value="(RAPE) HYPOTHETICAL PROTEIN"/>
    <property type="match status" value="1"/>
</dbReference>
<sequence>MNRSESHSEPSISDLRHEVSSLKEEIRNIKSRLCIVETDILTNQVPRGVAFHDLESNQSSSHEDLDDNIGIDLPNINNDHLVETLVTNTAKMAIPFVPPPLTPAKAEPSIRPELTFQNKFTALADFPRLPSPTQPKLPKLLCPPQPKLINLRLTKLPAQEASSSSVQTKGSYVMKTPESFAQAVLPLMALNKEYENIDKTRRFYEAILIDTDSIEIENSRDANNYVQYSRFTIKKILDLFEWYDDHLHTSIALTMAHKSQTYNWYDYKAAWMNFIYLRPRHTWLPFLDGFTNGGTYLEELRRFFPNNSSTGSKNFKLKKESLRYQNILNYANIIFKERIQHLCKQIQVKGWVPKQPNTKSQEKDKSSSKKLSKAALKQKLKDAIDNLDDYDEDQIMKMIEDAASTESSSEDNGDMCNPKGL</sequence>
<proteinExistence type="predicted"/>
<evidence type="ECO:0000313" key="2">
    <source>
        <dbReference type="EMBL" id="KAG5631410.1"/>
    </source>
</evidence>
<name>A0A9J6B490_SOLCO</name>
<accession>A0A9J6B490</accession>
<dbReference type="OrthoDB" id="10534192at2759"/>
<feature type="region of interest" description="Disordered" evidence="1">
    <location>
        <begin position="354"/>
        <end position="373"/>
    </location>
</feature>
<gene>
    <name evidence="2" type="ORF">H5410_003127</name>
</gene>
<dbReference type="PANTHER" id="PTHR48434:SF1">
    <property type="entry name" value="(RAPE) HYPOTHETICAL PROTEIN"/>
    <property type="match status" value="1"/>
</dbReference>
<organism evidence="2 3">
    <name type="scientific">Solanum commersonii</name>
    <name type="common">Commerson's wild potato</name>
    <name type="synonym">Commerson's nightshade</name>
    <dbReference type="NCBI Taxonomy" id="4109"/>
    <lineage>
        <taxon>Eukaryota</taxon>
        <taxon>Viridiplantae</taxon>
        <taxon>Streptophyta</taxon>
        <taxon>Embryophyta</taxon>
        <taxon>Tracheophyta</taxon>
        <taxon>Spermatophyta</taxon>
        <taxon>Magnoliopsida</taxon>
        <taxon>eudicotyledons</taxon>
        <taxon>Gunneridae</taxon>
        <taxon>Pentapetalae</taxon>
        <taxon>asterids</taxon>
        <taxon>lamiids</taxon>
        <taxon>Solanales</taxon>
        <taxon>Solanaceae</taxon>
        <taxon>Solanoideae</taxon>
        <taxon>Solaneae</taxon>
        <taxon>Solanum</taxon>
    </lineage>
</organism>
<dbReference type="AlphaFoldDB" id="A0A9J6B490"/>
<reference evidence="2 3" key="1">
    <citation type="submission" date="2020-09" db="EMBL/GenBank/DDBJ databases">
        <title>De no assembly of potato wild relative species, Solanum commersonii.</title>
        <authorList>
            <person name="Cho K."/>
        </authorList>
    </citation>
    <scope>NUCLEOTIDE SEQUENCE [LARGE SCALE GENOMIC DNA]</scope>
    <source>
        <strain evidence="2">LZ3.2</strain>
        <tissue evidence="2">Leaf</tissue>
    </source>
</reference>